<dbReference type="AlphaFoldDB" id="A0A815M5Y8"/>
<dbReference type="Proteomes" id="UP000663832">
    <property type="component" value="Unassembled WGS sequence"/>
</dbReference>
<gene>
    <name evidence="1" type="ORF">BJG266_LOCUS38267</name>
    <name evidence="2" type="ORF">QVE165_LOCUS55140</name>
</gene>
<comment type="caution">
    <text evidence="1">The sequence shown here is derived from an EMBL/GenBank/DDBJ whole genome shotgun (WGS) entry which is preliminary data.</text>
</comment>
<dbReference type="SUPFAM" id="SSF57903">
    <property type="entry name" value="FYVE/PHD zinc finger"/>
    <property type="match status" value="1"/>
</dbReference>
<evidence type="ECO:0000313" key="3">
    <source>
        <dbReference type="Proteomes" id="UP000663832"/>
    </source>
</evidence>
<organism evidence="1 4">
    <name type="scientific">Adineta steineri</name>
    <dbReference type="NCBI Taxonomy" id="433720"/>
    <lineage>
        <taxon>Eukaryota</taxon>
        <taxon>Metazoa</taxon>
        <taxon>Spiralia</taxon>
        <taxon>Gnathifera</taxon>
        <taxon>Rotifera</taxon>
        <taxon>Eurotatoria</taxon>
        <taxon>Bdelloidea</taxon>
        <taxon>Adinetida</taxon>
        <taxon>Adinetidae</taxon>
        <taxon>Adineta</taxon>
    </lineage>
</organism>
<protein>
    <submittedName>
        <fullName evidence="1">Uncharacterized protein</fullName>
    </submittedName>
</protein>
<sequence length="142" mass="15882">MNCPNCRVDMAWLVEILSPLSPLSPVLPPLPPLPPPPPPLPPPPLPKCPICMQHIGLDVAWIRCRNCDSAYHQNELVENATQLNRAQQPVFCRVCDADMRWVLQLPAAPASPNDLDIQPIELNIDINNFNWDSQSESETDAY</sequence>
<dbReference type="EMBL" id="CAJNOI010001419">
    <property type="protein sequence ID" value="CAF1412138.1"/>
    <property type="molecule type" value="Genomic_DNA"/>
</dbReference>
<evidence type="ECO:0000313" key="2">
    <source>
        <dbReference type="EMBL" id="CAF1617893.1"/>
    </source>
</evidence>
<name>A0A815M5Y8_9BILA</name>
<dbReference type="Proteomes" id="UP000663877">
    <property type="component" value="Unassembled WGS sequence"/>
</dbReference>
<evidence type="ECO:0000313" key="4">
    <source>
        <dbReference type="Proteomes" id="UP000663877"/>
    </source>
</evidence>
<accession>A0A815M5Y8</accession>
<keyword evidence="3" id="KW-1185">Reference proteome</keyword>
<evidence type="ECO:0000313" key="1">
    <source>
        <dbReference type="EMBL" id="CAF1412138.1"/>
    </source>
</evidence>
<reference evidence="1" key="1">
    <citation type="submission" date="2021-02" db="EMBL/GenBank/DDBJ databases">
        <authorList>
            <person name="Nowell W R."/>
        </authorList>
    </citation>
    <scope>NUCLEOTIDE SEQUENCE</scope>
</reference>
<proteinExistence type="predicted"/>
<dbReference type="InterPro" id="IPR011011">
    <property type="entry name" value="Znf_FYVE_PHD"/>
</dbReference>
<dbReference type="EMBL" id="CAJNOM010001744">
    <property type="protein sequence ID" value="CAF1617893.1"/>
    <property type="molecule type" value="Genomic_DNA"/>
</dbReference>